<dbReference type="AlphaFoldDB" id="A0AAN7I4M6"/>
<evidence type="ECO:0000313" key="2">
    <source>
        <dbReference type="Proteomes" id="UP001304243"/>
    </source>
</evidence>
<organism evidence="1 2">
    <name type="scientific">Mucor velutinosus</name>
    <dbReference type="NCBI Taxonomy" id="708070"/>
    <lineage>
        <taxon>Eukaryota</taxon>
        <taxon>Fungi</taxon>
        <taxon>Fungi incertae sedis</taxon>
        <taxon>Mucoromycota</taxon>
        <taxon>Mucoromycotina</taxon>
        <taxon>Mucoromycetes</taxon>
        <taxon>Mucorales</taxon>
        <taxon>Mucorineae</taxon>
        <taxon>Mucoraceae</taxon>
        <taxon>Mucor</taxon>
    </lineage>
</organism>
<dbReference type="RefSeq" id="XP_064687982.1">
    <property type="nucleotide sequence ID" value="XM_064831114.1"/>
</dbReference>
<sequence length="131" mass="14081">MYPLTFIIKIDAFSSQDGYTGAYAIHQKEQLIEASLKKANNDCCSMDPISADEFAAILGVVTKLVPDVVKVLGSIVSKKLEFNNLALATALLKKDIKTINTLTTSLTTCLSSKVSILDSVIGTALKKKSLI</sequence>
<name>A0AAN7I4M6_9FUNG</name>
<accession>A0AAN7I4M6</accession>
<dbReference type="Pfam" id="PF12296">
    <property type="entry name" value="HsbA"/>
    <property type="match status" value="1"/>
</dbReference>
<keyword evidence="2" id="KW-1185">Reference proteome</keyword>
<dbReference type="EMBL" id="JASEJX010000004">
    <property type="protein sequence ID" value="KAK4521316.1"/>
    <property type="molecule type" value="Genomic_DNA"/>
</dbReference>
<dbReference type="Proteomes" id="UP001304243">
    <property type="component" value="Unassembled WGS sequence"/>
</dbReference>
<gene>
    <name evidence="1" type="ORF">ATC70_011931</name>
</gene>
<dbReference type="GeneID" id="89955617"/>
<comment type="caution">
    <text evidence="1">The sequence shown here is derived from an EMBL/GenBank/DDBJ whole genome shotgun (WGS) entry which is preliminary data.</text>
</comment>
<reference evidence="1 2" key="1">
    <citation type="submission" date="2022-11" db="EMBL/GenBank/DDBJ databases">
        <title>Mucor velutinosus strain NIH1002 WGS.</title>
        <authorList>
            <person name="Subramanian P."/>
            <person name="Mullikin J.C."/>
            <person name="Segre J.A."/>
            <person name="Zelazny A.M."/>
        </authorList>
    </citation>
    <scope>NUCLEOTIDE SEQUENCE [LARGE SCALE GENOMIC DNA]</scope>
    <source>
        <strain evidence="1 2">NIH1002</strain>
    </source>
</reference>
<proteinExistence type="predicted"/>
<dbReference type="InterPro" id="IPR021054">
    <property type="entry name" value="Cell_wall_mannoprotein_1"/>
</dbReference>
<protein>
    <submittedName>
        <fullName evidence="1">Uncharacterized protein</fullName>
    </submittedName>
</protein>
<evidence type="ECO:0000313" key="1">
    <source>
        <dbReference type="EMBL" id="KAK4521316.1"/>
    </source>
</evidence>